<evidence type="ECO:0000313" key="4">
    <source>
        <dbReference type="EMBL" id="SVB22423.1"/>
    </source>
</evidence>
<gene>
    <name evidence="4" type="ORF">METZ01_LOCUS175277</name>
</gene>
<feature type="domain" description="Coenzyme Q-binding protein COQ10 START" evidence="2">
    <location>
        <begin position="53"/>
        <end position="155"/>
    </location>
</feature>
<dbReference type="InterPro" id="IPR023393">
    <property type="entry name" value="START-like_dom_sf"/>
</dbReference>
<evidence type="ECO:0000259" key="3">
    <source>
        <dbReference type="Pfam" id="PF13946"/>
    </source>
</evidence>
<evidence type="ECO:0000259" key="2">
    <source>
        <dbReference type="Pfam" id="PF03364"/>
    </source>
</evidence>
<evidence type="ECO:0000256" key="1">
    <source>
        <dbReference type="SAM" id="Phobius"/>
    </source>
</evidence>
<feature type="non-terminal residue" evidence="4">
    <location>
        <position position="228"/>
    </location>
</feature>
<feature type="transmembrane region" description="Helical" evidence="1">
    <location>
        <begin position="7"/>
        <end position="26"/>
    </location>
</feature>
<protein>
    <recommendedName>
        <fullName evidence="5">DUF4214 domain-containing protein</fullName>
    </recommendedName>
</protein>
<dbReference type="Pfam" id="PF03364">
    <property type="entry name" value="Polyketide_cyc"/>
    <property type="match status" value="1"/>
</dbReference>
<organism evidence="4">
    <name type="scientific">marine metagenome</name>
    <dbReference type="NCBI Taxonomy" id="408172"/>
    <lineage>
        <taxon>unclassified sequences</taxon>
        <taxon>metagenomes</taxon>
        <taxon>ecological metagenomes</taxon>
    </lineage>
</organism>
<evidence type="ECO:0008006" key="5">
    <source>
        <dbReference type="Google" id="ProtNLM"/>
    </source>
</evidence>
<dbReference type="SUPFAM" id="SSF55961">
    <property type="entry name" value="Bet v1-like"/>
    <property type="match status" value="1"/>
</dbReference>
<dbReference type="InterPro" id="IPR025282">
    <property type="entry name" value="DUF4214"/>
</dbReference>
<dbReference type="Gene3D" id="3.30.530.20">
    <property type="match status" value="1"/>
</dbReference>
<reference evidence="4" key="1">
    <citation type="submission" date="2018-05" db="EMBL/GenBank/DDBJ databases">
        <authorList>
            <person name="Lanie J.A."/>
            <person name="Ng W.-L."/>
            <person name="Kazmierczak K.M."/>
            <person name="Andrzejewski T.M."/>
            <person name="Davidsen T.M."/>
            <person name="Wayne K.J."/>
            <person name="Tettelin H."/>
            <person name="Glass J.I."/>
            <person name="Rusch D."/>
            <person name="Podicherti R."/>
            <person name="Tsui H.-C.T."/>
            <person name="Winkler M.E."/>
        </authorList>
    </citation>
    <scope>NUCLEOTIDE SEQUENCE</scope>
</reference>
<proteinExistence type="predicted"/>
<dbReference type="AlphaFoldDB" id="A0A382CAY6"/>
<dbReference type="Pfam" id="PF13946">
    <property type="entry name" value="DUF4214"/>
    <property type="match status" value="1"/>
</dbReference>
<keyword evidence="1" id="KW-0472">Membrane</keyword>
<dbReference type="InterPro" id="IPR005031">
    <property type="entry name" value="COQ10_START"/>
</dbReference>
<keyword evidence="1" id="KW-0812">Transmembrane</keyword>
<keyword evidence="1" id="KW-1133">Transmembrane helix</keyword>
<accession>A0A382CAY6</accession>
<feature type="domain" description="DUF4214" evidence="3">
    <location>
        <begin position="179"/>
        <end position="221"/>
    </location>
</feature>
<dbReference type="EMBL" id="UINC01033322">
    <property type="protein sequence ID" value="SVB22423.1"/>
    <property type="molecule type" value="Genomic_DNA"/>
</dbReference>
<sequence length="228" mass="26001">MKKNDKYLLVFYALLIVGVSIGIMHFDSSLEKPVGPLNIVPNPLSNITVTEMVDVETEKIFTIMADVENYPHVLPKNVLSVKKLEETNSSLVYEMTVQEKGFETTLLVRHDLFPYDEQILTVIDGDAANTVIHQKFQKQDNSTKLITDIEINLSGILSPFQYIPRTNFNHAMGTVLVSFAEYATEKTKNERIVDDLYREILKRPADQEGLDYFTVLLEKNEITSELIK</sequence>
<name>A0A382CAY6_9ZZZZ</name>